<dbReference type="Proteomes" id="UP000054549">
    <property type="component" value="Unassembled WGS sequence"/>
</dbReference>
<evidence type="ECO:0000259" key="3">
    <source>
        <dbReference type="PROSITE" id="PS50157"/>
    </source>
</evidence>
<dbReference type="InterPro" id="IPR013087">
    <property type="entry name" value="Znf_C2H2_type"/>
</dbReference>
<dbReference type="InParanoid" id="A0A0C2XCP6"/>
<dbReference type="PROSITE" id="PS50157">
    <property type="entry name" value="ZINC_FINGER_C2H2_2"/>
    <property type="match status" value="1"/>
</dbReference>
<evidence type="ECO:0000256" key="1">
    <source>
        <dbReference type="PROSITE-ProRule" id="PRU00042"/>
    </source>
</evidence>
<feature type="compositionally biased region" description="Polar residues" evidence="2">
    <location>
        <begin position="48"/>
        <end position="62"/>
    </location>
</feature>
<accession>A0A0C2XCP6</accession>
<sequence>MSVYGPPTHSQKERNDMASEHGDLSSVDLTDINVFGGNEFSQAGDAGPSTSTSSTQIELAQSPSAAMPLAGAENDLKYVGSPMIQRAAGRRRMRDPIYRCPFRNVGPAGCNASFTAPHNLQYHINAHRGFKPHKCNKCSFAAAWPAATRRHQATCKGTVSRYDLYVSVFCS</sequence>
<feature type="region of interest" description="Disordered" evidence="2">
    <location>
        <begin position="1"/>
        <end position="21"/>
    </location>
</feature>
<dbReference type="EMBL" id="KN818232">
    <property type="protein sequence ID" value="KIL67191.1"/>
    <property type="molecule type" value="Genomic_DNA"/>
</dbReference>
<dbReference type="GO" id="GO:0008270">
    <property type="term" value="F:zinc ion binding"/>
    <property type="evidence" value="ECO:0007669"/>
    <property type="project" value="UniProtKB-KW"/>
</dbReference>
<feature type="region of interest" description="Disordered" evidence="2">
    <location>
        <begin position="38"/>
        <end position="62"/>
    </location>
</feature>
<dbReference type="InterPro" id="IPR036236">
    <property type="entry name" value="Znf_C2H2_sf"/>
</dbReference>
<feature type="compositionally biased region" description="Basic and acidic residues" evidence="2">
    <location>
        <begin position="10"/>
        <end position="21"/>
    </location>
</feature>
<protein>
    <recommendedName>
        <fullName evidence="3">C2H2-type domain-containing protein</fullName>
    </recommendedName>
</protein>
<dbReference type="SUPFAM" id="SSF57667">
    <property type="entry name" value="beta-beta-alpha zinc fingers"/>
    <property type="match status" value="1"/>
</dbReference>
<keyword evidence="5" id="KW-1185">Reference proteome</keyword>
<evidence type="ECO:0000313" key="4">
    <source>
        <dbReference type="EMBL" id="KIL67191.1"/>
    </source>
</evidence>
<feature type="domain" description="C2H2-type" evidence="3">
    <location>
        <begin position="98"/>
        <end position="132"/>
    </location>
</feature>
<keyword evidence="1" id="KW-0863">Zinc-finger</keyword>
<evidence type="ECO:0000313" key="5">
    <source>
        <dbReference type="Proteomes" id="UP000054549"/>
    </source>
</evidence>
<dbReference type="OrthoDB" id="3437960at2759"/>
<name>A0A0C2XCP6_AMAMK</name>
<dbReference type="Gene3D" id="3.30.160.60">
    <property type="entry name" value="Classic Zinc Finger"/>
    <property type="match status" value="1"/>
</dbReference>
<evidence type="ECO:0000256" key="2">
    <source>
        <dbReference type="SAM" id="MobiDB-lite"/>
    </source>
</evidence>
<keyword evidence="1" id="KW-0862">Zinc</keyword>
<dbReference type="HOGENOM" id="CLU_1562472_0_0_1"/>
<organism evidence="4 5">
    <name type="scientific">Amanita muscaria (strain Koide BX008)</name>
    <dbReference type="NCBI Taxonomy" id="946122"/>
    <lineage>
        <taxon>Eukaryota</taxon>
        <taxon>Fungi</taxon>
        <taxon>Dikarya</taxon>
        <taxon>Basidiomycota</taxon>
        <taxon>Agaricomycotina</taxon>
        <taxon>Agaricomycetes</taxon>
        <taxon>Agaricomycetidae</taxon>
        <taxon>Agaricales</taxon>
        <taxon>Pluteineae</taxon>
        <taxon>Amanitaceae</taxon>
        <taxon>Amanita</taxon>
    </lineage>
</organism>
<keyword evidence="1" id="KW-0479">Metal-binding</keyword>
<reference evidence="4 5" key="1">
    <citation type="submission" date="2014-04" db="EMBL/GenBank/DDBJ databases">
        <title>Evolutionary Origins and Diversification of the Mycorrhizal Mutualists.</title>
        <authorList>
            <consortium name="DOE Joint Genome Institute"/>
            <consortium name="Mycorrhizal Genomics Consortium"/>
            <person name="Kohler A."/>
            <person name="Kuo A."/>
            <person name="Nagy L.G."/>
            <person name="Floudas D."/>
            <person name="Copeland A."/>
            <person name="Barry K.W."/>
            <person name="Cichocki N."/>
            <person name="Veneault-Fourrey C."/>
            <person name="LaButti K."/>
            <person name="Lindquist E.A."/>
            <person name="Lipzen A."/>
            <person name="Lundell T."/>
            <person name="Morin E."/>
            <person name="Murat C."/>
            <person name="Riley R."/>
            <person name="Ohm R."/>
            <person name="Sun H."/>
            <person name="Tunlid A."/>
            <person name="Henrissat B."/>
            <person name="Grigoriev I.V."/>
            <person name="Hibbett D.S."/>
            <person name="Martin F."/>
        </authorList>
    </citation>
    <scope>NUCLEOTIDE SEQUENCE [LARGE SCALE GENOMIC DNA]</scope>
    <source>
        <strain evidence="4 5">Koide BX008</strain>
    </source>
</reference>
<gene>
    <name evidence="4" type="ORF">M378DRAFT_296462</name>
</gene>
<dbReference type="AlphaFoldDB" id="A0A0C2XCP6"/>
<proteinExistence type="predicted"/>